<gene>
    <name evidence="1" type="ORF">NPIL_96581</name>
</gene>
<dbReference type="EMBL" id="BMAW01067868">
    <property type="protein sequence ID" value="GFT61758.1"/>
    <property type="molecule type" value="Genomic_DNA"/>
</dbReference>
<name>A0A8X6PB81_NEPPI</name>
<reference evidence="1" key="1">
    <citation type="submission" date="2020-08" db="EMBL/GenBank/DDBJ databases">
        <title>Multicomponent nature underlies the extraordinary mechanical properties of spider dragline silk.</title>
        <authorList>
            <person name="Kono N."/>
            <person name="Nakamura H."/>
            <person name="Mori M."/>
            <person name="Yoshida Y."/>
            <person name="Ohtoshi R."/>
            <person name="Malay A.D."/>
            <person name="Moran D.A.P."/>
            <person name="Tomita M."/>
            <person name="Numata K."/>
            <person name="Arakawa K."/>
        </authorList>
    </citation>
    <scope>NUCLEOTIDE SEQUENCE</scope>
</reference>
<dbReference type="Proteomes" id="UP000887013">
    <property type="component" value="Unassembled WGS sequence"/>
</dbReference>
<accession>A0A8X6PB81</accession>
<organism evidence="1 2">
    <name type="scientific">Nephila pilipes</name>
    <name type="common">Giant wood spider</name>
    <name type="synonym">Nephila maculata</name>
    <dbReference type="NCBI Taxonomy" id="299642"/>
    <lineage>
        <taxon>Eukaryota</taxon>
        <taxon>Metazoa</taxon>
        <taxon>Ecdysozoa</taxon>
        <taxon>Arthropoda</taxon>
        <taxon>Chelicerata</taxon>
        <taxon>Arachnida</taxon>
        <taxon>Araneae</taxon>
        <taxon>Araneomorphae</taxon>
        <taxon>Entelegynae</taxon>
        <taxon>Araneoidea</taxon>
        <taxon>Nephilidae</taxon>
        <taxon>Nephila</taxon>
    </lineage>
</organism>
<protein>
    <submittedName>
        <fullName evidence="1">Uncharacterized protein</fullName>
    </submittedName>
</protein>
<dbReference type="AlphaFoldDB" id="A0A8X6PB81"/>
<comment type="caution">
    <text evidence="1">The sequence shown here is derived from an EMBL/GenBank/DDBJ whole genome shotgun (WGS) entry which is preliminary data.</text>
</comment>
<keyword evidence="2" id="KW-1185">Reference proteome</keyword>
<evidence type="ECO:0000313" key="2">
    <source>
        <dbReference type="Proteomes" id="UP000887013"/>
    </source>
</evidence>
<evidence type="ECO:0000313" key="1">
    <source>
        <dbReference type="EMBL" id="GFT61758.1"/>
    </source>
</evidence>
<proteinExistence type="predicted"/>
<sequence length="131" mass="15303">MQFISLHHFGWIVGIFGYDEKTSLVSALTRHQVHTMVVSSIHNTQKPRWLCIDKSERHRMTGTRRAPIELKVSRIQKIKMGKEKETHLTSVVKPSSLAKRFPLEDDKWIHLLCSQSEALMHHKMMDITMEN</sequence>